<protein>
    <recommendedName>
        <fullName evidence="2">DUF6868 domain-containing protein</fullName>
    </recommendedName>
</protein>
<organism evidence="3 4">
    <name type="scientific">Roseimaritima multifibrata</name>
    <dbReference type="NCBI Taxonomy" id="1930274"/>
    <lineage>
        <taxon>Bacteria</taxon>
        <taxon>Pseudomonadati</taxon>
        <taxon>Planctomycetota</taxon>
        <taxon>Planctomycetia</taxon>
        <taxon>Pirellulales</taxon>
        <taxon>Pirellulaceae</taxon>
        <taxon>Roseimaritima</taxon>
    </lineage>
</organism>
<reference evidence="3 4" key="1">
    <citation type="submission" date="2019-02" db="EMBL/GenBank/DDBJ databases">
        <title>Deep-cultivation of Planctomycetes and their phenomic and genomic characterization uncovers novel biology.</title>
        <authorList>
            <person name="Wiegand S."/>
            <person name="Jogler M."/>
            <person name="Boedeker C."/>
            <person name="Pinto D."/>
            <person name="Vollmers J."/>
            <person name="Rivas-Marin E."/>
            <person name="Kohn T."/>
            <person name="Peeters S.H."/>
            <person name="Heuer A."/>
            <person name="Rast P."/>
            <person name="Oberbeckmann S."/>
            <person name="Bunk B."/>
            <person name="Jeske O."/>
            <person name="Meyerdierks A."/>
            <person name="Storesund J.E."/>
            <person name="Kallscheuer N."/>
            <person name="Luecker S."/>
            <person name="Lage O.M."/>
            <person name="Pohl T."/>
            <person name="Merkel B.J."/>
            <person name="Hornburger P."/>
            <person name="Mueller R.-W."/>
            <person name="Bruemmer F."/>
            <person name="Labrenz M."/>
            <person name="Spormann A.M."/>
            <person name="Op den Camp H."/>
            <person name="Overmann J."/>
            <person name="Amann R."/>
            <person name="Jetten M.S.M."/>
            <person name="Mascher T."/>
            <person name="Medema M.H."/>
            <person name="Devos D.P."/>
            <person name="Kaster A.-K."/>
            <person name="Ovreas L."/>
            <person name="Rohde M."/>
            <person name="Galperin M.Y."/>
            <person name="Jogler C."/>
        </authorList>
    </citation>
    <scope>NUCLEOTIDE SEQUENCE [LARGE SCALE GENOMIC DNA]</scope>
    <source>
        <strain evidence="3 4">FF011L</strain>
    </source>
</reference>
<proteinExistence type="predicted"/>
<feature type="transmembrane region" description="Helical" evidence="1">
    <location>
        <begin position="58"/>
        <end position="80"/>
    </location>
</feature>
<evidence type="ECO:0000256" key="1">
    <source>
        <dbReference type="SAM" id="Phobius"/>
    </source>
</evidence>
<evidence type="ECO:0000313" key="4">
    <source>
        <dbReference type="Proteomes" id="UP000320672"/>
    </source>
</evidence>
<dbReference type="KEGG" id="rml:FF011L_53490"/>
<sequence length="90" mass="10561">MNEQTKDFLNTLSGILLRCWMFGFALLLFWFFVLQGMRTFVHYLHGSLFGVSDHELDVIFYCGMGLVKIGVLTFFFIPWLSIKLMLRKSL</sequence>
<gene>
    <name evidence="3" type="ORF">FF011L_53490</name>
</gene>
<dbReference type="RefSeq" id="WP_145354665.1">
    <property type="nucleotide sequence ID" value="NZ_CP036262.1"/>
</dbReference>
<keyword evidence="1" id="KW-0812">Transmembrane</keyword>
<accession>A0A517MP34</accession>
<name>A0A517MP34_9BACT</name>
<feature type="transmembrane region" description="Helical" evidence="1">
    <location>
        <begin position="12"/>
        <end position="33"/>
    </location>
</feature>
<dbReference type="OrthoDB" id="288456at2"/>
<dbReference type="Proteomes" id="UP000320672">
    <property type="component" value="Chromosome"/>
</dbReference>
<dbReference type="AlphaFoldDB" id="A0A517MP34"/>
<feature type="domain" description="DUF6868" evidence="2">
    <location>
        <begin position="10"/>
        <end position="85"/>
    </location>
</feature>
<evidence type="ECO:0000313" key="3">
    <source>
        <dbReference type="EMBL" id="QDS96537.1"/>
    </source>
</evidence>
<evidence type="ECO:0000259" key="2">
    <source>
        <dbReference type="Pfam" id="PF21742"/>
    </source>
</evidence>
<dbReference type="EMBL" id="CP036262">
    <property type="protein sequence ID" value="QDS96537.1"/>
    <property type="molecule type" value="Genomic_DNA"/>
</dbReference>
<dbReference type="InterPro" id="IPR049220">
    <property type="entry name" value="DUF6868"/>
</dbReference>
<dbReference type="Pfam" id="PF21742">
    <property type="entry name" value="DUF6868"/>
    <property type="match status" value="1"/>
</dbReference>
<keyword evidence="1" id="KW-0472">Membrane</keyword>
<keyword evidence="1" id="KW-1133">Transmembrane helix</keyword>
<keyword evidence="4" id="KW-1185">Reference proteome</keyword>